<sequence>MNKHMPLDVFLELFDSTNSAMNILMIRLKMDLEAFIFNMPGSQLQIASTKSVLTAILQGNSSTYAYAAIEITTMHK</sequence>
<organism evidence="1 2">
    <name type="scientific">Thalictrum thalictroides</name>
    <name type="common">Rue-anemone</name>
    <name type="synonym">Anemone thalictroides</name>
    <dbReference type="NCBI Taxonomy" id="46969"/>
    <lineage>
        <taxon>Eukaryota</taxon>
        <taxon>Viridiplantae</taxon>
        <taxon>Streptophyta</taxon>
        <taxon>Embryophyta</taxon>
        <taxon>Tracheophyta</taxon>
        <taxon>Spermatophyta</taxon>
        <taxon>Magnoliopsida</taxon>
        <taxon>Ranunculales</taxon>
        <taxon>Ranunculaceae</taxon>
        <taxon>Thalictroideae</taxon>
        <taxon>Thalictrum</taxon>
    </lineage>
</organism>
<reference evidence="1 2" key="1">
    <citation type="submission" date="2020-06" db="EMBL/GenBank/DDBJ databases">
        <title>Transcriptomic and genomic resources for Thalictrum thalictroides and T. hernandezii: Facilitating candidate gene discovery in an emerging model plant lineage.</title>
        <authorList>
            <person name="Arias T."/>
            <person name="Riano-Pachon D.M."/>
            <person name="Di Stilio V.S."/>
        </authorList>
    </citation>
    <scope>NUCLEOTIDE SEQUENCE [LARGE SCALE GENOMIC DNA]</scope>
    <source>
        <strain evidence="2">cv. WT478/WT964</strain>
        <tissue evidence="1">Leaves</tissue>
    </source>
</reference>
<comment type="caution">
    <text evidence="1">The sequence shown here is derived from an EMBL/GenBank/DDBJ whole genome shotgun (WGS) entry which is preliminary data.</text>
</comment>
<dbReference type="Proteomes" id="UP000554482">
    <property type="component" value="Unassembled WGS sequence"/>
</dbReference>
<protein>
    <submittedName>
        <fullName evidence="1">Uncharacterized protein</fullName>
    </submittedName>
</protein>
<proteinExistence type="predicted"/>
<dbReference type="EMBL" id="JABWDY010036443">
    <property type="protein sequence ID" value="KAF5181222.1"/>
    <property type="molecule type" value="Genomic_DNA"/>
</dbReference>
<evidence type="ECO:0000313" key="1">
    <source>
        <dbReference type="EMBL" id="KAF5181222.1"/>
    </source>
</evidence>
<gene>
    <name evidence="1" type="ORF">FRX31_029194</name>
</gene>
<evidence type="ECO:0000313" key="2">
    <source>
        <dbReference type="Proteomes" id="UP000554482"/>
    </source>
</evidence>
<name>A0A7J6VA23_THATH</name>
<accession>A0A7J6VA23</accession>
<dbReference type="AlphaFoldDB" id="A0A7J6VA23"/>
<keyword evidence="2" id="KW-1185">Reference proteome</keyword>